<evidence type="ECO:0000313" key="19">
    <source>
        <dbReference type="EMBL" id="TDO24966.1"/>
    </source>
</evidence>
<dbReference type="Pfam" id="PF13715">
    <property type="entry name" value="CarbopepD_reg_2"/>
    <property type="match status" value="1"/>
</dbReference>
<dbReference type="InterPro" id="IPR000531">
    <property type="entry name" value="Beta-barrel_TonB"/>
</dbReference>
<dbReference type="CDD" id="cd01347">
    <property type="entry name" value="ligand_gated_channel"/>
    <property type="match status" value="1"/>
</dbReference>
<evidence type="ECO:0000259" key="18">
    <source>
        <dbReference type="Pfam" id="PF07715"/>
    </source>
</evidence>
<keyword evidence="12 19" id="KW-0675">Receptor</keyword>
<keyword evidence="13 14" id="KW-0998">Cell outer membrane</keyword>
<dbReference type="PROSITE" id="PS52016">
    <property type="entry name" value="TONB_DEPENDENT_REC_3"/>
    <property type="match status" value="1"/>
</dbReference>
<dbReference type="RefSeq" id="WP_133553404.1">
    <property type="nucleotide sequence ID" value="NZ_SNWM01000001.1"/>
</dbReference>
<keyword evidence="11 14" id="KW-0472">Membrane</keyword>
<dbReference type="AlphaFoldDB" id="A0A4R6ISL0"/>
<evidence type="ECO:0000256" key="4">
    <source>
        <dbReference type="ARBA" id="ARBA00022452"/>
    </source>
</evidence>
<comment type="similarity">
    <text evidence="2 14 15">Belongs to the TonB-dependent receptor family.</text>
</comment>
<keyword evidence="5" id="KW-0410">Iron transport</keyword>
<dbReference type="InterPro" id="IPR037066">
    <property type="entry name" value="Plug_dom_sf"/>
</dbReference>
<evidence type="ECO:0000256" key="11">
    <source>
        <dbReference type="ARBA" id="ARBA00023136"/>
    </source>
</evidence>
<comment type="caution">
    <text evidence="19">The sequence shown here is derived from an EMBL/GenBank/DDBJ whole genome shotgun (WGS) entry which is preliminary data.</text>
</comment>
<comment type="subcellular location">
    <subcellularLocation>
        <location evidence="1 14">Cell outer membrane</location>
        <topology evidence="1 14">Multi-pass membrane protein</topology>
    </subcellularLocation>
</comment>
<dbReference type="OrthoDB" id="9775095at2"/>
<evidence type="ECO:0000256" key="3">
    <source>
        <dbReference type="ARBA" id="ARBA00022448"/>
    </source>
</evidence>
<evidence type="ECO:0000256" key="12">
    <source>
        <dbReference type="ARBA" id="ARBA00023170"/>
    </source>
</evidence>
<evidence type="ECO:0000256" key="2">
    <source>
        <dbReference type="ARBA" id="ARBA00009810"/>
    </source>
</evidence>
<keyword evidence="20" id="KW-1185">Reference proteome</keyword>
<evidence type="ECO:0000256" key="13">
    <source>
        <dbReference type="ARBA" id="ARBA00023237"/>
    </source>
</evidence>
<keyword evidence="7 16" id="KW-0732">Signal</keyword>
<keyword evidence="4 14" id="KW-1134">Transmembrane beta strand</keyword>
<evidence type="ECO:0000256" key="10">
    <source>
        <dbReference type="ARBA" id="ARBA00023077"/>
    </source>
</evidence>
<evidence type="ECO:0000256" key="5">
    <source>
        <dbReference type="ARBA" id="ARBA00022496"/>
    </source>
</evidence>
<keyword evidence="9" id="KW-0406">Ion transport</keyword>
<dbReference type="Proteomes" id="UP000295499">
    <property type="component" value="Unassembled WGS sequence"/>
</dbReference>
<feature type="chain" id="PRO_5020224673" evidence="16">
    <location>
        <begin position="22"/>
        <end position="813"/>
    </location>
</feature>
<dbReference type="SUPFAM" id="SSF49452">
    <property type="entry name" value="Starch-binding domain-like"/>
    <property type="match status" value="1"/>
</dbReference>
<keyword evidence="8" id="KW-0408">Iron</keyword>
<proteinExistence type="inferred from homology"/>
<sequence length="813" mass="89492">MKRFLRLIIIVLSIAPLCLRAQNTSGQLSGNVTTNDGLVAGNINIQLRGSGQNTLTNAQGFFSFPKVKPGTYILTASSVGLKKLEKQVVIMAGQTSTTDLVLQENAAQLNEIVISSAKINKFSRKKSDYVGKMELGNLENAQVYTTIPKELLNDQLIFSVDDATKNVPGLQMMWQATGRGGDGGAFYSSRGFTLQSGLRNGVAGNVTSRIDAANLESIEVIKGPSATLFGSTLTSYGGLINRVTKKPYEKFGGEVAYSSGSYGFNRISADINAPLDSAKNVLFRLNTAYNYQGSFQDNGFNKTLAIAPSLTYKVNDRLTFNLDAELYSGTNMAENAFFFYFPVAQLGADRADKLGLDYKRSYHGSDLTQSSASNNFFGQMTYKLSDQWTSQTNYTSSYSYSNGRQPYYFLVPNYVALQNPNAAPGADFISRGDQSTADSRVNITEIQQNFNGTFNLGNMKNRVVIGLDYLRQNSDQHYYSIDTFDLIPKNGNIPTYEDFNETNLNKLYGTKNFSDISYPIVSLSNTYSAYVSDVINFTDNLIGSAGLRVDRFDNKGSFDSTTGTYSGAYKQTVFSPRFGLIFQPIKDQVSIFANYQNGFTNKVGVDYQQRTFKPEHANQIEGGVKINAFGGKLSSTLSYYNIKVEDIVRAYTFDPAQPNASIQDGTKVSKGFEAEVVANPIEGFNIIAGFAYNDNKYTKSDADVEGRRDAYSMSPYSANLWASYKISHGTLQGIGIGFGGNYASDNKIVNSVSNGVFTLPRYTILNASAFYDQPKYRIGLKVNNLTNKQYWIGYGTMNPQQLRAVVGSVSFKF</sequence>
<dbReference type="PANTHER" id="PTHR32552:SF68">
    <property type="entry name" value="FERRICHROME OUTER MEMBRANE TRANSPORTER_PHAGE RECEPTOR"/>
    <property type="match status" value="1"/>
</dbReference>
<feature type="domain" description="TonB-dependent receptor-like beta-barrel" evidence="17">
    <location>
        <begin position="391"/>
        <end position="785"/>
    </location>
</feature>
<accession>A0A4R6ISL0</accession>
<evidence type="ECO:0000256" key="16">
    <source>
        <dbReference type="SAM" id="SignalP"/>
    </source>
</evidence>
<evidence type="ECO:0000313" key="20">
    <source>
        <dbReference type="Proteomes" id="UP000295499"/>
    </source>
</evidence>
<evidence type="ECO:0000256" key="14">
    <source>
        <dbReference type="PROSITE-ProRule" id="PRU01360"/>
    </source>
</evidence>
<dbReference type="GO" id="GO:0009279">
    <property type="term" value="C:cell outer membrane"/>
    <property type="evidence" value="ECO:0007669"/>
    <property type="project" value="UniProtKB-SubCell"/>
</dbReference>
<organism evidence="19 20">
    <name type="scientific">Pedobacter duraquae</name>
    <dbReference type="NCBI Taxonomy" id="425511"/>
    <lineage>
        <taxon>Bacteria</taxon>
        <taxon>Pseudomonadati</taxon>
        <taxon>Bacteroidota</taxon>
        <taxon>Sphingobacteriia</taxon>
        <taxon>Sphingobacteriales</taxon>
        <taxon>Sphingobacteriaceae</taxon>
        <taxon>Pedobacter</taxon>
    </lineage>
</organism>
<dbReference type="Gene3D" id="2.170.130.10">
    <property type="entry name" value="TonB-dependent receptor, plug domain"/>
    <property type="match status" value="1"/>
</dbReference>
<dbReference type="InterPro" id="IPR013784">
    <property type="entry name" value="Carb-bd-like_fold"/>
</dbReference>
<dbReference type="SUPFAM" id="SSF56935">
    <property type="entry name" value="Porins"/>
    <property type="match status" value="1"/>
</dbReference>
<dbReference type="GO" id="GO:0015344">
    <property type="term" value="F:siderophore uptake transmembrane transporter activity"/>
    <property type="evidence" value="ECO:0007669"/>
    <property type="project" value="TreeGrafter"/>
</dbReference>
<dbReference type="InterPro" id="IPR039426">
    <property type="entry name" value="TonB-dep_rcpt-like"/>
</dbReference>
<dbReference type="InterPro" id="IPR036942">
    <property type="entry name" value="Beta-barrel_TonB_sf"/>
</dbReference>
<reference evidence="19 20" key="1">
    <citation type="submission" date="2019-03" db="EMBL/GenBank/DDBJ databases">
        <title>Genomic Encyclopedia of Archaeal and Bacterial Type Strains, Phase II (KMG-II): from individual species to whole genera.</title>
        <authorList>
            <person name="Goeker M."/>
        </authorList>
    </citation>
    <scope>NUCLEOTIDE SEQUENCE [LARGE SCALE GENOMIC DNA]</scope>
    <source>
        <strain evidence="19 20">DSM 19034</strain>
    </source>
</reference>
<dbReference type="GO" id="GO:0015891">
    <property type="term" value="P:siderophore transport"/>
    <property type="evidence" value="ECO:0007669"/>
    <property type="project" value="InterPro"/>
</dbReference>
<gene>
    <name evidence="19" type="ORF">CLV32_1261</name>
</gene>
<protein>
    <submittedName>
        <fullName evidence="19">Iron complex outermembrane receptor protein</fullName>
    </submittedName>
</protein>
<keyword evidence="3 14" id="KW-0813">Transport</keyword>
<keyword evidence="10 15" id="KW-0798">TonB box</keyword>
<dbReference type="EMBL" id="SNWM01000001">
    <property type="protein sequence ID" value="TDO24966.1"/>
    <property type="molecule type" value="Genomic_DNA"/>
</dbReference>
<dbReference type="Pfam" id="PF00593">
    <property type="entry name" value="TonB_dep_Rec_b-barrel"/>
    <property type="match status" value="1"/>
</dbReference>
<evidence type="ECO:0000256" key="7">
    <source>
        <dbReference type="ARBA" id="ARBA00022729"/>
    </source>
</evidence>
<dbReference type="Gene3D" id="2.60.40.1120">
    <property type="entry name" value="Carboxypeptidase-like, regulatory domain"/>
    <property type="match status" value="1"/>
</dbReference>
<dbReference type="Gene3D" id="2.40.170.20">
    <property type="entry name" value="TonB-dependent receptor, beta-barrel domain"/>
    <property type="match status" value="1"/>
</dbReference>
<evidence type="ECO:0000256" key="1">
    <source>
        <dbReference type="ARBA" id="ARBA00004571"/>
    </source>
</evidence>
<evidence type="ECO:0000256" key="8">
    <source>
        <dbReference type="ARBA" id="ARBA00023004"/>
    </source>
</evidence>
<keyword evidence="6 14" id="KW-0812">Transmembrane</keyword>
<evidence type="ECO:0000256" key="6">
    <source>
        <dbReference type="ARBA" id="ARBA00022692"/>
    </source>
</evidence>
<feature type="domain" description="TonB-dependent receptor plug" evidence="18">
    <location>
        <begin position="140"/>
        <end position="231"/>
    </location>
</feature>
<evidence type="ECO:0000256" key="15">
    <source>
        <dbReference type="RuleBase" id="RU003357"/>
    </source>
</evidence>
<dbReference type="GO" id="GO:0038023">
    <property type="term" value="F:signaling receptor activity"/>
    <property type="evidence" value="ECO:0007669"/>
    <property type="project" value="InterPro"/>
</dbReference>
<dbReference type="InterPro" id="IPR010105">
    <property type="entry name" value="TonB_sidphr_rcpt"/>
</dbReference>
<evidence type="ECO:0000259" key="17">
    <source>
        <dbReference type="Pfam" id="PF00593"/>
    </source>
</evidence>
<evidence type="ECO:0000256" key="9">
    <source>
        <dbReference type="ARBA" id="ARBA00023065"/>
    </source>
</evidence>
<dbReference type="GO" id="GO:0030246">
    <property type="term" value="F:carbohydrate binding"/>
    <property type="evidence" value="ECO:0007669"/>
    <property type="project" value="InterPro"/>
</dbReference>
<dbReference type="PANTHER" id="PTHR32552">
    <property type="entry name" value="FERRICHROME IRON RECEPTOR-RELATED"/>
    <property type="match status" value="1"/>
</dbReference>
<dbReference type="InterPro" id="IPR012910">
    <property type="entry name" value="Plug_dom"/>
</dbReference>
<dbReference type="Pfam" id="PF07715">
    <property type="entry name" value="Plug"/>
    <property type="match status" value="1"/>
</dbReference>
<dbReference type="NCBIfam" id="TIGR01783">
    <property type="entry name" value="TonB-siderophor"/>
    <property type="match status" value="1"/>
</dbReference>
<feature type="signal peptide" evidence="16">
    <location>
        <begin position="1"/>
        <end position="21"/>
    </location>
</feature>
<name>A0A4R6ISL0_9SPHI</name>